<evidence type="ECO:0000256" key="1">
    <source>
        <dbReference type="SAM" id="MobiDB-lite"/>
    </source>
</evidence>
<feature type="chain" id="PRO_5028896743" evidence="3">
    <location>
        <begin position="21"/>
        <end position="250"/>
    </location>
</feature>
<protein>
    <submittedName>
        <fullName evidence="4">Uncharacterized protein</fullName>
    </submittedName>
</protein>
<feature type="transmembrane region" description="Helical" evidence="2">
    <location>
        <begin position="228"/>
        <end position="249"/>
    </location>
</feature>
<proteinExistence type="predicted"/>
<dbReference type="OrthoDB" id="5362410at2759"/>
<dbReference type="EMBL" id="JAABOJ010000030">
    <property type="protein sequence ID" value="KAF3277091.1"/>
    <property type="molecule type" value="Genomic_DNA"/>
</dbReference>
<keyword evidence="2" id="KW-1133">Transmembrane helix</keyword>
<name>A0A7C8R736_ORBOL</name>
<accession>A0A7C8R736</accession>
<evidence type="ECO:0000313" key="5">
    <source>
        <dbReference type="Proteomes" id="UP000474640"/>
    </source>
</evidence>
<gene>
    <name evidence="4" type="ORF">TWF970_005955</name>
</gene>
<organism evidence="4 5">
    <name type="scientific">Orbilia oligospora</name>
    <name type="common">Nematode-trapping fungus</name>
    <name type="synonym">Arthrobotrys oligospora</name>
    <dbReference type="NCBI Taxonomy" id="2813651"/>
    <lineage>
        <taxon>Eukaryota</taxon>
        <taxon>Fungi</taxon>
        <taxon>Dikarya</taxon>
        <taxon>Ascomycota</taxon>
        <taxon>Pezizomycotina</taxon>
        <taxon>Orbiliomycetes</taxon>
        <taxon>Orbiliales</taxon>
        <taxon>Orbiliaceae</taxon>
        <taxon>Orbilia</taxon>
    </lineage>
</organism>
<evidence type="ECO:0000256" key="3">
    <source>
        <dbReference type="SAM" id="SignalP"/>
    </source>
</evidence>
<sequence length="250" mass="24658">MKSFVASATLVGIYALGVAAQPTASCESYNTQGGCPAVYDPCCPFICTSPEGITSCVKSYAIEGNSGIVCSACPRPSPGLKATVSPNRGAQKATPQATPKAATCESYDTQGGCPAVYDPCCPFVCTSPEGITSCVKSYAIEGNSGIVCKACPSAKLSPLARRDTAAPTAVQTSGSSSAATEAPSSSSAPTKAGGASSSAPAAASTGNLSTSAPSAPKETKDRKSGAAAGIYMMSFGTSFGLGLLCAGLVL</sequence>
<evidence type="ECO:0000256" key="2">
    <source>
        <dbReference type="SAM" id="Phobius"/>
    </source>
</evidence>
<keyword evidence="2" id="KW-0472">Membrane</keyword>
<keyword evidence="3" id="KW-0732">Signal</keyword>
<feature type="region of interest" description="Disordered" evidence="1">
    <location>
        <begin position="165"/>
        <end position="221"/>
    </location>
</feature>
<feature type="compositionally biased region" description="Low complexity" evidence="1">
    <location>
        <begin position="172"/>
        <end position="206"/>
    </location>
</feature>
<feature type="signal peptide" evidence="3">
    <location>
        <begin position="1"/>
        <end position="20"/>
    </location>
</feature>
<dbReference type="OMA" id="CCHYVCG"/>
<comment type="caution">
    <text evidence="4">The sequence shown here is derived from an EMBL/GenBank/DDBJ whole genome shotgun (WGS) entry which is preliminary data.</text>
</comment>
<reference evidence="4 5" key="1">
    <citation type="submission" date="2020-01" db="EMBL/GenBank/DDBJ databases">
        <authorList>
            <person name="Palmer J.M."/>
        </authorList>
    </citation>
    <scope>NUCLEOTIDE SEQUENCE [LARGE SCALE GENOMIC DNA]</scope>
    <source>
        <strain evidence="4 5">TWF970</strain>
    </source>
</reference>
<dbReference type="AlphaFoldDB" id="A0A7C8R736"/>
<dbReference type="Proteomes" id="UP000474640">
    <property type="component" value="Unassembled WGS sequence"/>
</dbReference>
<keyword evidence="2" id="KW-0812">Transmembrane</keyword>
<evidence type="ECO:0000313" key="4">
    <source>
        <dbReference type="EMBL" id="KAF3277091.1"/>
    </source>
</evidence>